<accession>A0ABR6JKW4</accession>
<reference evidence="1 2" key="1">
    <citation type="submission" date="2020-08" db="EMBL/GenBank/DDBJ databases">
        <title>Studying the diversity of plant-associated saprophytic bacteria and their role in host health and plant-pathogen interactions.</title>
        <authorList>
            <person name="Potnis N."/>
        </authorList>
    </citation>
    <scope>NUCLEOTIDE SEQUENCE [LARGE SCALE GENOMIC DNA]</scope>
    <source>
        <strain evidence="1 2">F16</strain>
    </source>
</reference>
<dbReference type="Proteomes" id="UP000554726">
    <property type="component" value="Unassembled WGS sequence"/>
</dbReference>
<keyword evidence="2" id="KW-1185">Reference proteome</keyword>
<evidence type="ECO:0000313" key="1">
    <source>
        <dbReference type="EMBL" id="MBB4593455.1"/>
    </source>
</evidence>
<comment type="caution">
    <text evidence="1">The sequence shown here is derived from an EMBL/GenBank/DDBJ whole genome shotgun (WGS) entry which is preliminary data.</text>
</comment>
<organism evidence="1 2">
    <name type="scientific">Xanthomonas cannabis</name>
    <dbReference type="NCBI Taxonomy" id="1885674"/>
    <lineage>
        <taxon>Bacteria</taxon>
        <taxon>Pseudomonadati</taxon>
        <taxon>Pseudomonadota</taxon>
        <taxon>Gammaproteobacteria</taxon>
        <taxon>Lysobacterales</taxon>
        <taxon>Lysobacteraceae</taxon>
        <taxon>Xanthomonas</taxon>
    </lineage>
</organism>
<sequence length="56" mass="6568">MPIGKQDMRPLVQKHHVTIDLLGICALHSRYRRICGIADREDEVVSAKVWRRQNEK</sequence>
<gene>
    <name evidence="1" type="ORF">FHR60_002124</name>
</gene>
<name>A0ABR6JKW4_9XANT</name>
<evidence type="ECO:0000313" key="2">
    <source>
        <dbReference type="Proteomes" id="UP000554726"/>
    </source>
</evidence>
<protein>
    <recommendedName>
        <fullName evidence="3">Transposase</fullName>
    </recommendedName>
</protein>
<dbReference type="EMBL" id="JACHNS010000003">
    <property type="protein sequence ID" value="MBB4593455.1"/>
    <property type="molecule type" value="Genomic_DNA"/>
</dbReference>
<proteinExistence type="predicted"/>
<dbReference type="RefSeq" id="WP_184440491.1">
    <property type="nucleotide sequence ID" value="NZ_JACHNS010000003.1"/>
</dbReference>
<evidence type="ECO:0008006" key="3">
    <source>
        <dbReference type="Google" id="ProtNLM"/>
    </source>
</evidence>